<organism evidence="6 7">
    <name type="scientific">Helicostylum pulchrum</name>
    <dbReference type="NCBI Taxonomy" id="562976"/>
    <lineage>
        <taxon>Eukaryota</taxon>
        <taxon>Fungi</taxon>
        <taxon>Fungi incertae sedis</taxon>
        <taxon>Mucoromycota</taxon>
        <taxon>Mucoromycotina</taxon>
        <taxon>Mucoromycetes</taxon>
        <taxon>Mucorales</taxon>
        <taxon>Mucorineae</taxon>
        <taxon>Mucoraceae</taxon>
        <taxon>Helicostylum</taxon>
    </lineage>
</organism>
<dbReference type="InterPro" id="IPR013083">
    <property type="entry name" value="Znf_RING/FYVE/PHD"/>
</dbReference>
<reference evidence="6 7" key="1">
    <citation type="submission" date="2024-04" db="EMBL/GenBank/DDBJ databases">
        <title>genome sequences of Mucor flavus KT1a and Helicostylum pulchrum KT1b strains isolation_sourced from the surface of a dry-aged beef.</title>
        <authorList>
            <person name="Toyotome T."/>
            <person name="Hosono M."/>
            <person name="Torimaru M."/>
            <person name="Fukuda K."/>
            <person name="Mikami N."/>
        </authorList>
    </citation>
    <scope>NUCLEOTIDE SEQUENCE [LARGE SCALE GENOMIC DNA]</scope>
    <source>
        <strain evidence="6 7">KT1b</strain>
    </source>
</reference>
<keyword evidence="7" id="KW-1185">Reference proteome</keyword>
<evidence type="ECO:0000313" key="7">
    <source>
        <dbReference type="Proteomes" id="UP001476247"/>
    </source>
</evidence>
<evidence type="ECO:0000313" key="6">
    <source>
        <dbReference type="EMBL" id="GAA5804094.1"/>
    </source>
</evidence>
<evidence type="ECO:0000256" key="3">
    <source>
        <dbReference type="ARBA" id="ARBA00022833"/>
    </source>
</evidence>
<evidence type="ECO:0000259" key="5">
    <source>
        <dbReference type="SMART" id="SM00249"/>
    </source>
</evidence>
<dbReference type="SMART" id="SM00249">
    <property type="entry name" value="PHD"/>
    <property type="match status" value="1"/>
</dbReference>
<comment type="caution">
    <text evidence="6">The sequence shown here is derived from an EMBL/GenBank/DDBJ whole genome shotgun (WGS) entry which is preliminary data.</text>
</comment>
<evidence type="ECO:0000256" key="4">
    <source>
        <dbReference type="SAM" id="MobiDB-lite"/>
    </source>
</evidence>
<name>A0ABP9YAX4_9FUNG</name>
<keyword evidence="3" id="KW-0862">Zinc</keyword>
<protein>
    <recommendedName>
        <fullName evidence="5">Zinc finger PHD-type domain-containing protein</fullName>
    </recommendedName>
</protein>
<dbReference type="Proteomes" id="UP001476247">
    <property type="component" value="Unassembled WGS sequence"/>
</dbReference>
<dbReference type="SUPFAM" id="SSF57903">
    <property type="entry name" value="FYVE/PHD zinc finger"/>
    <property type="match status" value="1"/>
</dbReference>
<keyword evidence="2" id="KW-0863">Zinc-finger</keyword>
<dbReference type="InterPro" id="IPR011011">
    <property type="entry name" value="Znf_FYVE_PHD"/>
</dbReference>
<feature type="region of interest" description="Disordered" evidence="4">
    <location>
        <begin position="443"/>
        <end position="471"/>
    </location>
</feature>
<dbReference type="Gene3D" id="3.30.40.10">
    <property type="entry name" value="Zinc/RING finger domain, C3HC4 (zinc finger)"/>
    <property type="match status" value="1"/>
</dbReference>
<keyword evidence="1" id="KW-0479">Metal-binding</keyword>
<evidence type="ECO:0000256" key="1">
    <source>
        <dbReference type="ARBA" id="ARBA00022723"/>
    </source>
</evidence>
<dbReference type="InterPro" id="IPR001965">
    <property type="entry name" value="Znf_PHD"/>
</dbReference>
<dbReference type="Pfam" id="PF00628">
    <property type="entry name" value="PHD"/>
    <property type="match status" value="1"/>
</dbReference>
<sequence length="471" mass="53586">MQHMQNNYQENMSDIMTSFNFINQLQQYLHFIQQDASYHEPIMIYPDPFGFDSSLSSINKLHSNNNNNLTQNSYHISPSFTVVPPIHQTLENASITFDISLAEQQEMELQKNLVKDVFFSPAMMDSSQSSVSDDCHSLMSDTTTTSSCQYEQDEFLANTQDQVLFFYGLDLATTAEDEDIPKIGLGTSSPTVATANNRRTKQQMVIATTKKKYTKTCNHDIKALTKRPLSASKYISKKNPNISSDSNQVESSNFNSQKNNVISAWEYSSDNSNTDHTSMSLIPNNKPRFISSPSIYQKLSKQNIDWCRYCGTTEGVNWRPGPWGKRTLCNKHGCDYKGYGFACKLPRLDLTSFTSETIDKRSRPVLQLFCSQCQCQESWSENVLVLCDGCPKAYHQACYHEGSPLTDAFIQTDSPWYCSEECQHNLRRKRVIVELPRKRLPLMRTPKNAAPANNNNTISSTRLPRSSLREN</sequence>
<gene>
    <name evidence="6" type="ORF">HPULCUR_009580</name>
</gene>
<accession>A0ABP9YAX4</accession>
<evidence type="ECO:0000256" key="2">
    <source>
        <dbReference type="ARBA" id="ARBA00022771"/>
    </source>
</evidence>
<dbReference type="InterPro" id="IPR019787">
    <property type="entry name" value="Znf_PHD-finger"/>
</dbReference>
<feature type="domain" description="Zinc finger PHD-type" evidence="5">
    <location>
        <begin position="372"/>
        <end position="422"/>
    </location>
</feature>
<dbReference type="EMBL" id="BAABUJ010000032">
    <property type="protein sequence ID" value="GAA5804094.1"/>
    <property type="molecule type" value="Genomic_DNA"/>
</dbReference>
<proteinExistence type="predicted"/>